<evidence type="ECO:0000256" key="5">
    <source>
        <dbReference type="ARBA" id="ARBA00005458"/>
    </source>
</evidence>
<evidence type="ECO:0000256" key="2">
    <source>
        <dbReference type="ARBA" id="ARBA00004443"/>
    </source>
</evidence>
<evidence type="ECO:0000256" key="17">
    <source>
        <dbReference type="ARBA" id="ARBA00023264"/>
    </source>
</evidence>
<evidence type="ECO:0000256" key="14">
    <source>
        <dbReference type="ARBA" id="ARBA00023128"/>
    </source>
</evidence>
<dbReference type="AlphaFoldDB" id="A0A9Q3D399"/>
<keyword evidence="15" id="KW-0472">Membrane</keyword>
<dbReference type="PANTHER" id="PTHR13619">
    <property type="entry name" value="PHOSPHATIDATE CYTIDYLYLTRANSFERASE, MITOCHONDRIAL"/>
    <property type="match status" value="1"/>
</dbReference>
<dbReference type="GO" id="GO:0004605">
    <property type="term" value="F:phosphatidate cytidylyltransferase activity"/>
    <property type="evidence" value="ECO:0007669"/>
    <property type="project" value="UniProtKB-EC"/>
</dbReference>
<evidence type="ECO:0000256" key="10">
    <source>
        <dbReference type="ARBA" id="ARBA00022695"/>
    </source>
</evidence>
<keyword evidence="9" id="KW-0808">Transferase</keyword>
<evidence type="ECO:0000256" key="16">
    <source>
        <dbReference type="ARBA" id="ARBA00023209"/>
    </source>
</evidence>
<evidence type="ECO:0000256" key="15">
    <source>
        <dbReference type="ARBA" id="ARBA00023136"/>
    </source>
</evidence>
<comment type="caution">
    <text evidence="19">The sequence shown here is derived from an EMBL/GenBank/DDBJ whole genome shotgun (WGS) entry which is preliminary data.</text>
</comment>
<dbReference type="GO" id="GO:0032049">
    <property type="term" value="P:cardiolipin biosynthetic process"/>
    <property type="evidence" value="ECO:0007669"/>
    <property type="project" value="InterPro"/>
</dbReference>
<keyword evidence="16" id="KW-0594">Phospholipid biosynthesis</keyword>
<keyword evidence="17" id="KW-1208">Phospholipid metabolism</keyword>
<evidence type="ECO:0000313" key="20">
    <source>
        <dbReference type="Proteomes" id="UP000765509"/>
    </source>
</evidence>
<dbReference type="PANTHER" id="PTHR13619:SF0">
    <property type="entry name" value="PHOSPHATIDATE CYTIDYLYLTRANSFERASE, MITOCHONDRIAL"/>
    <property type="match status" value="1"/>
</dbReference>
<evidence type="ECO:0000256" key="11">
    <source>
        <dbReference type="ARBA" id="ARBA00022792"/>
    </source>
</evidence>
<evidence type="ECO:0000256" key="8">
    <source>
        <dbReference type="ARBA" id="ARBA00022516"/>
    </source>
</evidence>
<dbReference type="EMBL" id="AVOT02011902">
    <property type="protein sequence ID" value="MBW0493067.1"/>
    <property type="molecule type" value="Genomic_DNA"/>
</dbReference>
<dbReference type="PIRSF" id="PIRSF028840">
    <property type="entry name" value="Mmp37"/>
    <property type="match status" value="1"/>
</dbReference>
<dbReference type="GO" id="GO:0005743">
    <property type="term" value="C:mitochondrial inner membrane"/>
    <property type="evidence" value="ECO:0007669"/>
    <property type="project" value="UniProtKB-SubCell"/>
</dbReference>
<keyword evidence="11" id="KW-0999">Mitochondrion inner membrane</keyword>
<keyword evidence="12" id="KW-0460">Magnesium</keyword>
<keyword evidence="14" id="KW-0496">Mitochondrion</keyword>
<evidence type="ECO:0000256" key="7">
    <source>
        <dbReference type="ARBA" id="ARBA00018337"/>
    </source>
</evidence>
<accession>A0A9Q3D399</accession>
<proteinExistence type="inferred from homology"/>
<evidence type="ECO:0000256" key="18">
    <source>
        <dbReference type="ARBA" id="ARBA00029893"/>
    </source>
</evidence>
<dbReference type="InterPro" id="IPR015222">
    <property type="entry name" value="Tam41"/>
</dbReference>
<dbReference type="GO" id="GO:0016024">
    <property type="term" value="P:CDP-diacylglycerol biosynthetic process"/>
    <property type="evidence" value="ECO:0007669"/>
    <property type="project" value="TreeGrafter"/>
</dbReference>
<evidence type="ECO:0000313" key="19">
    <source>
        <dbReference type="EMBL" id="MBW0493067.1"/>
    </source>
</evidence>
<keyword evidence="10" id="KW-0548">Nucleotidyltransferase</keyword>
<evidence type="ECO:0000256" key="9">
    <source>
        <dbReference type="ARBA" id="ARBA00022679"/>
    </source>
</evidence>
<dbReference type="EC" id="2.7.7.41" evidence="6"/>
<comment type="subcellular location">
    <subcellularLocation>
        <location evidence="2">Mitochondrion inner membrane</location>
        <topology evidence="2">Peripheral membrane protein</topology>
        <orientation evidence="2">Matrix side</orientation>
    </subcellularLocation>
</comment>
<gene>
    <name evidence="19" type="ORF">O181_032782</name>
</gene>
<evidence type="ECO:0000256" key="3">
    <source>
        <dbReference type="ARBA" id="ARBA00005119"/>
    </source>
</evidence>
<comment type="cofactor">
    <cofactor evidence="1">
        <name>Mg(2+)</name>
        <dbReference type="ChEBI" id="CHEBI:18420"/>
    </cofactor>
</comment>
<dbReference type="Pfam" id="PF09139">
    <property type="entry name" value="Tam41_Mmp37"/>
    <property type="match status" value="1"/>
</dbReference>
<keyword evidence="20" id="KW-1185">Reference proteome</keyword>
<comment type="similarity">
    <text evidence="5">Belongs to the TAM41 family.</text>
</comment>
<evidence type="ECO:0000256" key="1">
    <source>
        <dbReference type="ARBA" id="ARBA00001946"/>
    </source>
</evidence>
<evidence type="ECO:0000256" key="6">
    <source>
        <dbReference type="ARBA" id="ARBA00012487"/>
    </source>
</evidence>
<comment type="pathway">
    <text evidence="4">Lipid metabolism.</text>
</comment>
<comment type="pathway">
    <text evidence="3">Phospholipid metabolism; CDP-diacylglycerol biosynthesis; CDP-diacylglycerol from sn-glycerol 3-phosphate: step 3/3.</text>
</comment>
<organism evidence="19 20">
    <name type="scientific">Austropuccinia psidii MF-1</name>
    <dbReference type="NCBI Taxonomy" id="1389203"/>
    <lineage>
        <taxon>Eukaryota</taxon>
        <taxon>Fungi</taxon>
        <taxon>Dikarya</taxon>
        <taxon>Basidiomycota</taxon>
        <taxon>Pucciniomycotina</taxon>
        <taxon>Pucciniomycetes</taxon>
        <taxon>Pucciniales</taxon>
        <taxon>Sphaerophragmiaceae</taxon>
        <taxon>Austropuccinia</taxon>
    </lineage>
</organism>
<sequence>MEDSWRIRDLSDDDAKLSMEQILIDSSVSIKNHLFCPSLLSSLSPSPASLESLSVLIPVSSDLKGQLESIIQSFKSPIRYAIAYGSGVFTQKSYSSQQTPMLDFIFAVSHPNHWHSLNLYHHPHHYSLPSRLIGSSAISWLQERGPGAGIWYNVESKINDRIIKYGIVSIDTLCNDLLDWNTLYLAGRMHKPTYILQDNARIRLAQQVNLASALRTALLFLPERFDEVELYCTIAGLSYIGDFRMRWGENPKKVDNIVWAQLEHFRILYEPLISSLRNHLQTVKQSPDLGQQAFYQDRSPQALAELLKKLPIRLKDKTLKNFDCHRNFNTVKVEDLDDQGKADTTNEMEHLLTIAEDSMFENFLRSALIEIIKKPSLNQSIKGILSAGPLKSFRYVIPKIKKRWNI</sequence>
<reference evidence="19" key="1">
    <citation type="submission" date="2021-03" db="EMBL/GenBank/DDBJ databases">
        <title>Draft genome sequence of rust myrtle Austropuccinia psidii MF-1, a brazilian biotype.</title>
        <authorList>
            <person name="Quecine M.C."/>
            <person name="Pachon D.M.R."/>
            <person name="Bonatelli M.L."/>
            <person name="Correr F.H."/>
            <person name="Franceschini L.M."/>
            <person name="Leite T.F."/>
            <person name="Margarido G.R.A."/>
            <person name="Almeida C.A."/>
            <person name="Ferrarezi J.A."/>
            <person name="Labate C.A."/>
        </authorList>
    </citation>
    <scope>NUCLEOTIDE SEQUENCE</scope>
    <source>
        <strain evidence="19">MF-1</strain>
    </source>
</reference>
<keyword evidence="8" id="KW-0444">Lipid biosynthesis</keyword>
<protein>
    <recommendedName>
        <fullName evidence="7">Phosphatidate cytidylyltransferase, mitochondrial</fullName>
        <ecNumber evidence="6">2.7.7.41</ecNumber>
    </recommendedName>
    <alternativeName>
        <fullName evidence="18">CDP-diacylglycerol synthase</fullName>
    </alternativeName>
</protein>
<evidence type="ECO:0000256" key="4">
    <source>
        <dbReference type="ARBA" id="ARBA00005189"/>
    </source>
</evidence>
<evidence type="ECO:0000256" key="13">
    <source>
        <dbReference type="ARBA" id="ARBA00023098"/>
    </source>
</evidence>
<evidence type="ECO:0000256" key="12">
    <source>
        <dbReference type="ARBA" id="ARBA00022842"/>
    </source>
</evidence>
<name>A0A9Q3D399_9BASI</name>
<dbReference type="Proteomes" id="UP000765509">
    <property type="component" value="Unassembled WGS sequence"/>
</dbReference>
<dbReference type="OrthoDB" id="341477at2759"/>
<keyword evidence="13" id="KW-0443">Lipid metabolism</keyword>